<organism evidence="1 2">
    <name type="scientific">Portunus trituberculatus</name>
    <name type="common">Swimming crab</name>
    <name type="synonym">Neptunus trituberculatus</name>
    <dbReference type="NCBI Taxonomy" id="210409"/>
    <lineage>
        <taxon>Eukaryota</taxon>
        <taxon>Metazoa</taxon>
        <taxon>Ecdysozoa</taxon>
        <taxon>Arthropoda</taxon>
        <taxon>Crustacea</taxon>
        <taxon>Multicrustacea</taxon>
        <taxon>Malacostraca</taxon>
        <taxon>Eumalacostraca</taxon>
        <taxon>Eucarida</taxon>
        <taxon>Decapoda</taxon>
        <taxon>Pleocyemata</taxon>
        <taxon>Brachyura</taxon>
        <taxon>Eubrachyura</taxon>
        <taxon>Portunoidea</taxon>
        <taxon>Portunidae</taxon>
        <taxon>Portuninae</taxon>
        <taxon>Portunus</taxon>
    </lineage>
</organism>
<evidence type="ECO:0000313" key="1">
    <source>
        <dbReference type="EMBL" id="MPC69652.1"/>
    </source>
</evidence>
<name>A0A5B7HEW2_PORTR</name>
<protein>
    <submittedName>
        <fullName evidence="1">Uncharacterized protein</fullName>
    </submittedName>
</protein>
<gene>
    <name evidence="1" type="ORF">E2C01_063882</name>
</gene>
<proteinExistence type="predicted"/>
<keyword evidence="2" id="KW-1185">Reference proteome</keyword>
<evidence type="ECO:0000313" key="2">
    <source>
        <dbReference type="Proteomes" id="UP000324222"/>
    </source>
</evidence>
<reference evidence="1 2" key="1">
    <citation type="submission" date="2019-05" db="EMBL/GenBank/DDBJ databases">
        <title>Another draft genome of Portunus trituberculatus and its Hox gene families provides insights of decapod evolution.</title>
        <authorList>
            <person name="Jeong J.-H."/>
            <person name="Song I."/>
            <person name="Kim S."/>
            <person name="Choi T."/>
            <person name="Kim D."/>
            <person name="Ryu S."/>
            <person name="Kim W."/>
        </authorList>
    </citation>
    <scope>NUCLEOTIDE SEQUENCE [LARGE SCALE GENOMIC DNA]</scope>
    <source>
        <tissue evidence="1">Muscle</tissue>
    </source>
</reference>
<sequence>MHKSRVDFGCYGYIHTGCDAR</sequence>
<comment type="caution">
    <text evidence="1">The sequence shown here is derived from an EMBL/GenBank/DDBJ whole genome shotgun (WGS) entry which is preliminary data.</text>
</comment>
<accession>A0A5B7HEW2</accession>
<dbReference type="EMBL" id="VSRR010029775">
    <property type="protein sequence ID" value="MPC69652.1"/>
    <property type="molecule type" value="Genomic_DNA"/>
</dbReference>
<dbReference type="AlphaFoldDB" id="A0A5B7HEW2"/>
<dbReference type="Proteomes" id="UP000324222">
    <property type="component" value="Unassembled WGS sequence"/>
</dbReference>